<dbReference type="InterPro" id="IPR011836">
    <property type="entry name" value="YhdP"/>
</dbReference>
<dbReference type="EMBL" id="JAGQDG010000001">
    <property type="protein sequence ID" value="MBQ0934266.1"/>
    <property type="molecule type" value="Genomic_DNA"/>
</dbReference>
<accession>A0ABS5DTQ6</accession>
<feature type="domain" description="YhdP central" evidence="3">
    <location>
        <begin position="2"/>
        <end position="1331"/>
    </location>
</feature>
<keyword evidence="2" id="KW-0472">Membrane</keyword>
<protein>
    <submittedName>
        <fullName evidence="4">TIGR02099 family protein</fullName>
    </submittedName>
</protein>
<feature type="region of interest" description="Disordered" evidence="1">
    <location>
        <begin position="1331"/>
        <end position="1361"/>
    </location>
</feature>
<keyword evidence="2" id="KW-1133">Transmembrane helix</keyword>
<evidence type="ECO:0000256" key="1">
    <source>
        <dbReference type="SAM" id="MobiDB-lite"/>
    </source>
</evidence>
<evidence type="ECO:0000313" key="4">
    <source>
        <dbReference type="EMBL" id="MBQ0934266.1"/>
    </source>
</evidence>
<feature type="transmembrane region" description="Helical" evidence="2">
    <location>
        <begin position="7"/>
        <end position="30"/>
    </location>
</feature>
<organism evidence="4 5">
    <name type="scientific">Ideonella paludis</name>
    <dbReference type="NCBI Taxonomy" id="1233411"/>
    <lineage>
        <taxon>Bacteria</taxon>
        <taxon>Pseudomonadati</taxon>
        <taxon>Pseudomonadota</taxon>
        <taxon>Betaproteobacteria</taxon>
        <taxon>Burkholderiales</taxon>
        <taxon>Sphaerotilaceae</taxon>
        <taxon>Ideonella</taxon>
    </lineage>
</organism>
<proteinExistence type="predicted"/>
<feature type="compositionally biased region" description="Low complexity" evidence="1">
    <location>
        <begin position="1348"/>
        <end position="1361"/>
    </location>
</feature>
<evidence type="ECO:0000256" key="2">
    <source>
        <dbReference type="SAM" id="Phobius"/>
    </source>
</evidence>
<gene>
    <name evidence="4" type="ORF">KAK11_02920</name>
</gene>
<dbReference type="PANTHER" id="PTHR38690:SF1">
    <property type="entry name" value="PROTEASE"/>
    <property type="match status" value="1"/>
</dbReference>
<dbReference type="PANTHER" id="PTHR38690">
    <property type="entry name" value="PROTEASE-RELATED"/>
    <property type="match status" value="1"/>
</dbReference>
<keyword evidence="2" id="KW-0812">Transmembrane</keyword>
<comment type="caution">
    <text evidence="4">The sequence shown here is derived from an EMBL/GenBank/DDBJ whole genome shotgun (WGS) entry which is preliminary data.</text>
</comment>
<name>A0ABS5DTQ6_9BURK</name>
<dbReference type="Pfam" id="PF13116">
    <property type="entry name" value="YhdP"/>
    <property type="match status" value="1"/>
</dbReference>
<evidence type="ECO:0000313" key="5">
    <source>
        <dbReference type="Proteomes" id="UP000672097"/>
    </source>
</evidence>
<dbReference type="InterPro" id="IPR025263">
    <property type="entry name" value="YhdP_central"/>
</dbReference>
<dbReference type="NCBIfam" id="TIGR02099">
    <property type="entry name" value="YhdP family protein"/>
    <property type="match status" value="1"/>
</dbReference>
<sequence>MRTALRTLIVLVLGAWGVLLLGWLTLHWGILPQADQWRPEIEARASQALGVQVRIGHLEAASSSWVPALRLTDVVLSDAQGRETLRLPRVDAALSPKSLLAFKLIFAQLHLSGAQLEVRRDALGRLHVGGLQMDTASQAAVPEHTAADWFFQQREFVIRDATVRWVDEKRMAPPLELTQADLVVRNGLREHEIRLDGTPPAEWGQRFSLRGRFTQPLFSRAGDWRRWSGTAYADLPLADVASLRRYVNLPFDLREGNGALRLWLDMSRGRWRQLALDVALDEVEMRLSPALAPLGLSEVMGRLTAARADRGVEAAAERLRFTTAEGEHWPDGRVALFLDQAQPEADDWLSDQPVTGGRLEADRLDVALLARLAARLPLPADVRQGLEETQPEGRIEGLRLSWQGAAEAPAHYRLQAKGAGLSIAAQPAPGGGSVGRPGWRLADVELDANESGGEAKLTMRNGQLIFPGVFEEPVVPLQRFSTRLVWAIKPAAPVAGQPPAPAAVELRVQDAQFANADAQGELHARWHTGPGVGFGTGQRLPGVIELQGRIHQGQATRVARYLPLGIPQHTREYVAQAVRSGTVHGVDFKVKGDLWEFPYPRSGEGDFRIAGQVRGVDFVYVPPEPGQAQSAWPALSQVSGELVFDRTSMAIKGARGRLWGLSLGGVDGRIADLVHTPVLEIGGQISGPLNEALRFVRESPVNGWTQKALNDTTATGDATLQLALRVPLDVPENTTVKGGLALTGHELSLRPDLPLLSQAKGHVAFTEQQLTVSQATVQVAGGPATVEGGTTPQGPLRFNVQGRFSAEGLAQTPQLSLPAKLAAVMRGDAPYSLVLELGPEATSFELNSPLTGLALGLPEPLRKTAAQSWPLKVNSRTVPVSGSTPAREVLTVDLSEKLRGQVQREWANGPAKVLRGAWAVGAAASAPLKLPDSGVSADVQVPQAHLEAWQQALVPLLAATEPANPATGQPAEDEATAYLPSSVQLRIQDLLAAQRHWTGVDMQLQRQLRADGQVWRGQVRSDQSRGQLEWHLARSGEVTKVAAKLAHLNLPAADPQAAPTAGADALPAHVPALDLRVEQFEMRGKKLGRLEIEARERSSGGEWRLQRLALTQPEATLMGSGVWTGGPQAHMALDLKAELLDAGALLERLGAGKVVRGGKGQVQGSLRWPGSPLDMPWEHLSGQFQLEVGAGQFLQAEPGAARLLGILSLQSLPRRLTLDFRDVFDQGFSFDTVNAEVKVANGIARTGNLRIQGVQAQVLVEGTSHLKQETLKARMFVVPDINAGGASLAYATVNPVIGLGTFVAQYLFRKPLREAGTREFAIGGTWSDPTVDAVERKPGEGLPAWLDGPASAPQGAASGAR</sequence>
<reference evidence="4 5" key="1">
    <citation type="submission" date="2021-04" db="EMBL/GenBank/DDBJ databases">
        <title>The genome sequence of type strain Ideonella paludis KCTC 32238.</title>
        <authorList>
            <person name="Liu Y."/>
        </authorList>
    </citation>
    <scope>NUCLEOTIDE SEQUENCE [LARGE SCALE GENOMIC DNA]</scope>
    <source>
        <strain evidence="4 5">KCTC 32238</strain>
    </source>
</reference>
<keyword evidence="5" id="KW-1185">Reference proteome</keyword>
<evidence type="ECO:0000259" key="3">
    <source>
        <dbReference type="Pfam" id="PF13116"/>
    </source>
</evidence>
<dbReference type="Proteomes" id="UP000672097">
    <property type="component" value="Unassembled WGS sequence"/>
</dbReference>